<comment type="caution">
    <text evidence="2">The sequence shown here is derived from an EMBL/GenBank/DDBJ whole genome shotgun (WGS) entry which is preliminary data.</text>
</comment>
<keyword evidence="1" id="KW-0732">Signal</keyword>
<feature type="signal peptide" evidence="1">
    <location>
        <begin position="1"/>
        <end position="25"/>
    </location>
</feature>
<protein>
    <submittedName>
        <fullName evidence="2">Uncharacterized protein</fullName>
    </submittedName>
</protein>
<reference evidence="2" key="1">
    <citation type="submission" date="2021-01" db="EMBL/GenBank/DDBJ databases">
        <title>Genomic Encyclopedia of Type Strains, Phase IV (KMG-IV): sequencing the most valuable type-strain genomes for metagenomic binning, comparative biology and taxonomic classification.</title>
        <authorList>
            <person name="Goeker M."/>
        </authorList>
    </citation>
    <scope>NUCLEOTIDE SEQUENCE</scope>
    <source>
        <strain evidence="2">DSM 21943</strain>
    </source>
</reference>
<dbReference type="EMBL" id="JAFBCV010000001">
    <property type="protein sequence ID" value="MBM7836952.1"/>
    <property type="molecule type" value="Genomic_DNA"/>
</dbReference>
<sequence>MKKYLFALIAITLLAVTPISTEMHADLNDNSILETKSKTDYG</sequence>
<gene>
    <name evidence="2" type="ORF">JOC54_000183</name>
</gene>
<evidence type="ECO:0000313" key="3">
    <source>
        <dbReference type="Proteomes" id="UP001179280"/>
    </source>
</evidence>
<name>A0ABS2SRR5_9BACI</name>
<evidence type="ECO:0000256" key="1">
    <source>
        <dbReference type="SAM" id="SignalP"/>
    </source>
</evidence>
<dbReference type="Proteomes" id="UP001179280">
    <property type="component" value="Unassembled WGS sequence"/>
</dbReference>
<accession>A0ABS2SRR5</accession>
<keyword evidence="3" id="KW-1185">Reference proteome</keyword>
<evidence type="ECO:0000313" key="2">
    <source>
        <dbReference type="EMBL" id="MBM7836952.1"/>
    </source>
</evidence>
<feature type="chain" id="PRO_5045677341" evidence="1">
    <location>
        <begin position="26"/>
        <end position="42"/>
    </location>
</feature>
<dbReference type="RefSeq" id="WP_275582658.1">
    <property type="nucleotide sequence ID" value="NZ_JAFBCV010000001.1"/>
</dbReference>
<organism evidence="2 3">
    <name type="scientific">Shouchella xiaoxiensis</name>
    <dbReference type="NCBI Taxonomy" id="766895"/>
    <lineage>
        <taxon>Bacteria</taxon>
        <taxon>Bacillati</taxon>
        <taxon>Bacillota</taxon>
        <taxon>Bacilli</taxon>
        <taxon>Bacillales</taxon>
        <taxon>Bacillaceae</taxon>
        <taxon>Shouchella</taxon>
    </lineage>
</organism>
<proteinExistence type="predicted"/>